<feature type="domain" description="Glutaredoxin" evidence="1">
    <location>
        <begin position="13"/>
        <end position="65"/>
    </location>
</feature>
<dbReference type="InterPro" id="IPR002109">
    <property type="entry name" value="Glutaredoxin"/>
</dbReference>
<dbReference type="OrthoDB" id="8545217at2"/>
<dbReference type="InterPro" id="IPR036249">
    <property type="entry name" value="Thioredoxin-like_sf"/>
</dbReference>
<comment type="caution">
    <text evidence="2">The sequence shown here is derived from an EMBL/GenBank/DDBJ whole genome shotgun (WGS) entry which is preliminary data.</text>
</comment>
<dbReference type="Proteomes" id="UP000321723">
    <property type="component" value="Unassembled WGS sequence"/>
</dbReference>
<evidence type="ECO:0000313" key="5">
    <source>
        <dbReference type="Proteomes" id="UP000564629"/>
    </source>
</evidence>
<dbReference type="EMBL" id="BJVQ01000060">
    <property type="protein sequence ID" value="GEL48078.1"/>
    <property type="molecule type" value="Genomic_DNA"/>
</dbReference>
<gene>
    <name evidence="2" type="ORF">CHO01_31940</name>
    <name evidence="3" type="ORF">HNR08_003590</name>
</gene>
<evidence type="ECO:0000313" key="4">
    <source>
        <dbReference type="Proteomes" id="UP000321723"/>
    </source>
</evidence>
<accession>A0A511FJR3</accession>
<reference evidence="3 5" key="2">
    <citation type="submission" date="2020-08" db="EMBL/GenBank/DDBJ databases">
        <title>Sequencing the genomes of 1000 actinobacteria strains.</title>
        <authorList>
            <person name="Klenk H.-P."/>
        </authorList>
    </citation>
    <scope>NUCLEOTIDE SEQUENCE [LARGE SCALE GENOMIC DNA]</scope>
    <source>
        <strain evidence="3 5">DSM 9581</strain>
    </source>
</reference>
<evidence type="ECO:0000259" key="1">
    <source>
        <dbReference type="Pfam" id="PF00462"/>
    </source>
</evidence>
<evidence type="ECO:0000313" key="3">
    <source>
        <dbReference type="EMBL" id="MBB5474854.1"/>
    </source>
</evidence>
<dbReference type="Gene3D" id="3.40.30.10">
    <property type="entry name" value="Glutaredoxin"/>
    <property type="match status" value="1"/>
</dbReference>
<dbReference type="RefSeq" id="WP_146839777.1">
    <property type="nucleotide sequence ID" value="NZ_BJVQ01000060.1"/>
</dbReference>
<name>A0A511FJR3_9CELL</name>
<dbReference type="Proteomes" id="UP000564629">
    <property type="component" value="Unassembled WGS sequence"/>
</dbReference>
<dbReference type="CDD" id="cd02976">
    <property type="entry name" value="NrdH"/>
    <property type="match status" value="1"/>
</dbReference>
<keyword evidence="4" id="KW-1185">Reference proteome</keyword>
<protein>
    <submittedName>
        <fullName evidence="3">Glutaredoxin-like protein NrdH</fullName>
    </submittedName>
</protein>
<sequence>MSNSASNTTSTLTVYSRPRCVHSAATYRDLDAAGIQYEGIDLAEDIGAREYALSFGFLEAPVVVVTAPDGRVAAAWGGYQPKNLALFIASCRSESAEPARS</sequence>
<dbReference type="SUPFAM" id="SSF52833">
    <property type="entry name" value="Thioredoxin-like"/>
    <property type="match status" value="1"/>
</dbReference>
<organism evidence="2 4">
    <name type="scientific">Cellulomonas hominis</name>
    <dbReference type="NCBI Taxonomy" id="156981"/>
    <lineage>
        <taxon>Bacteria</taxon>
        <taxon>Bacillati</taxon>
        <taxon>Actinomycetota</taxon>
        <taxon>Actinomycetes</taxon>
        <taxon>Micrococcales</taxon>
        <taxon>Cellulomonadaceae</taxon>
        <taxon>Cellulomonas</taxon>
    </lineage>
</organism>
<dbReference type="AlphaFoldDB" id="A0A511FJR3"/>
<reference evidence="2 4" key="1">
    <citation type="submission" date="2019-07" db="EMBL/GenBank/DDBJ databases">
        <title>Whole genome shotgun sequence of Cellulomonas hominis NBRC 16055.</title>
        <authorList>
            <person name="Hosoyama A."/>
            <person name="Uohara A."/>
            <person name="Ohji S."/>
            <person name="Ichikawa N."/>
        </authorList>
    </citation>
    <scope>NUCLEOTIDE SEQUENCE [LARGE SCALE GENOMIC DNA]</scope>
    <source>
        <strain evidence="2 4">NBRC 16055</strain>
    </source>
</reference>
<evidence type="ECO:0000313" key="2">
    <source>
        <dbReference type="EMBL" id="GEL48078.1"/>
    </source>
</evidence>
<dbReference type="EMBL" id="JACHDN010000001">
    <property type="protein sequence ID" value="MBB5474854.1"/>
    <property type="molecule type" value="Genomic_DNA"/>
</dbReference>
<dbReference type="Pfam" id="PF00462">
    <property type="entry name" value="Glutaredoxin"/>
    <property type="match status" value="1"/>
</dbReference>
<proteinExistence type="predicted"/>